<evidence type="ECO:0000259" key="11">
    <source>
        <dbReference type="PROSITE" id="PS50011"/>
    </source>
</evidence>
<keyword evidence="10" id="KW-0744">Spermatogenesis</keyword>
<evidence type="ECO:0000256" key="9">
    <source>
        <dbReference type="ARBA" id="ARBA00022843"/>
    </source>
</evidence>
<keyword evidence="13" id="KW-1185">Reference proteome</keyword>
<dbReference type="GO" id="GO:0005524">
    <property type="term" value="F:ATP binding"/>
    <property type="evidence" value="ECO:0007669"/>
    <property type="project" value="UniProtKB-KW"/>
</dbReference>
<evidence type="ECO:0000256" key="10">
    <source>
        <dbReference type="ARBA" id="ARBA00022871"/>
    </source>
</evidence>
<dbReference type="FunFam" id="1.10.510.10:FF:000658">
    <property type="entry name" value="Protein CBG12184"/>
    <property type="match status" value="1"/>
</dbReference>
<dbReference type="AlphaFoldDB" id="A0AAQ4D6B1"/>
<evidence type="ECO:0000256" key="3">
    <source>
        <dbReference type="ARBA" id="ARBA00022553"/>
    </source>
</evidence>
<keyword evidence="8" id="KW-0460">Magnesium</keyword>
<evidence type="ECO:0000256" key="1">
    <source>
        <dbReference type="ARBA" id="ARBA00001946"/>
    </source>
</evidence>
<proteinExistence type="predicted"/>
<reference evidence="12 13" key="1">
    <citation type="journal article" date="2023" name="Arcadia Sci">
        <title>De novo assembly of a long-read Amblyomma americanum tick genome.</title>
        <authorList>
            <person name="Chou S."/>
            <person name="Poskanzer K.E."/>
            <person name="Rollins M."/>
            <person name="Thuy-Boun P.S."/>
        </authorList>
    </citation>
    <scope>NUCLEOTIDE SEQUENCE [LARGE SCALE GENOMIC DNA]</scope>
    <source>
        <strain evidence="12">F_SG_1</strain>
        <tissue evidence="12">Salivary glands</tissue>
    </source>
</reference>
<keyword evidence="9" id="KW-0832">Ubl conjugation</keyword>
<evidence type="ECO:0000313" key="13">
    <source>
        <dbReference type="Proteomes" id="UP001321473"/>
    </source>
</evidence>
<comment type="caution">
    <text evidence="12">The sequence shown here is derived from an EMBL/GenBank/DDBJ whole genome shotgun (WGS) entry which is preliminary data.</text>
</comment>
<dbReference type="InterPro" id="IPR000719">
    <property type="entry name" value="Prot_kinase_dom"/>
</dbReference>
<dbReference type="SMART" id="SM00220">
    <property type="entry name" value="S_TKc"/>
    <property type="match status" value="1"/>
</dbReference>
<dbReference type="InterPro" id="IPR011009">
    <property type="entry name" value="Kinase-like_dom_sf"/>
</dbReference>
<dbReference type="GO" id="GO:0005737">
    <property type="term" value="C:cytoplasm"/>
    <property type="evidence" value="ECO:0007669"/>
    <property type="project" value="TreeGrafter"/>
</dbReference>
<dbReference type="PROSITE" id="PS50011">
    <property type="entry name" value="PROTEIN_KINASE_DOM"/>
    <property type="match status" value="1"/>
</dbReference>
<dbReference type="PROSITE" id="PS00108">
    <property type="entry name" value="PROTEIN_KINASE_ST"/>
    <property type="match status" value="1"/>
</dbReference>
<keyword evidence="2" id="KW-0217">Developmental protein</keyword>
<dbReference type="InterPro" id="IPR008271">
    <property type="entry name" value="Ser/Thr_kinase_AS"/>
</dbReference>
<dbReference type="Gene3D" id="1.10.510.10">
    <property type="entry name" value="Transferase(Phosphotransferase) domain 1"/>
    <property type="match status" value="1"/>
</dbReference>
<keyword evidence="4" id="KW-0479">Metal-binding</keyword>
<evidence type="ECO:0000256" key="8">
    <source>
        <dbReference type="ARBA" id="ARBA00022842"/>
    </source>
</evidence>
<dbReference type="GO" id="GO:0030154">
    <property type="term" value="P:cell differentiation"/>
    <property type="evidence" value="ECO:0007669"/>
    <property type="project" value="UniProtKB-KW"/>
</dbReference>
<evidence type="ECO:0000256" key="6">
    <source>
        <dbReference type="ARBA" id="ARBA00022782"/>
    </source>
</evidence>
<dbReference type="EMBL" id="JARKHS020034603">
    <property type="protein sequence ID" value="KAK8758001.1"/>
    <property type="molecule type" value="Genomic_DNA"/>
</dbReference>
<keyword evidence="6" id="KW-0221">Differentiation</keyword>
<dbReference type="Proteomes" id="UP001321473">
    <property type="component" value="Unassembled WGS sequence"/>
</dbReference>
<evidence type="ECO:0000256" key="7">
    <source>
        <dbReference type="ARBA" id="ARBA00022840"/>
    </source>
</evidence>
<dbReference type="GO" id="GO:0050321">
    <property type="term" value="F:tau-protein kinase activity"/>
    <property type="evidence" value="ECO:0007669"/>
    <property type="project" value="TreeGrafter"/>
</dbReference>
<dbReference type="GO" id="GO:0000287">
    <property type="term" value="F:magnesium ion binding"/>
    <property type="evidence" value="ECO:0007669"/>
    <property type="project" value="UniProtKB-ARBA"/>
</dbReference>
<evidence type="ECO:0000256" key="2">
    <source>
        <dbReference type="ARBA" id="ARBA00022473"/>
    </source>
</evidence>
<organism evidence="12 13">
    <name type="scientific">Amblyomma americanum</name>
    <name type="common">Lone star tick</name>
    <dbReference type="NCBI Taxonomy" id="6943"/>
    <lineage>
        <taxon>Eukaryota</taxon>
        <taxon>Metazoa</taxon>
        <taxon>Ecdysozoa</taxon>
        <taxon>Arthropoda</taxon>
        <taxon>Chelicerata</taxon>
        <taxon>Arachnida</taxon>
        <taxon>Acari</taxon>
        <taxon>Parasitiformes</taxon>
        <taxon>Ixodida</taxon>
        <taxon>Ixodoidea</taxon>
        <taxon>Ixodidae</taxon>
        <taxon>Amblyomminae</taxon>
        <taxon>Amblyomma</taxon>
    </lineage>
</organism>
<gene>
    <name evidence="12" type="ORF">V5799_004364</name>
</gene>
<dbReference type="CDD" id="cd14080">
    <property type="entry name" value="STKc_TSSK-like"/>
    <property type="match status" value="1"/>
</dbReference>
<feature type="domain" description="Protein kinase" evidence="11">
    <location>
        <begin position="24"/>
        <end position="303"/>
    </location>
</feature>
<dbReference type="PANTHER" id="PTHR24346:SF102">
    <property type="entry name" value="TESTIS-SPECIFIC SERINE_THREONINE-PROTEIN KINASE 1"/>
    <property type="match status" value="1"/>
</dbReference>
<dbReference type="SUPFAM" id="SSF56112">
    <property type="entry name" value="Protein kinase-like (PK-like)"/>
    <property type="match status" value="1"/>
</dbReference>
<keyword evidence="3" id="KW-0597">Phosphoprotein</keyword>
<comment type="cofactor">
    <cofactor evidence="1">
        <name>Mg(2+)</name>
        <dbReference type="ChEBI" id="CHEBI:18420"/>
    </cofactor>
</comment>
<evidence type="ECO:0000256" key="4">
    <source>
        <dbReference type="ARBA" id="ARBA00022723"/>
    </source>
</evidence>
<dbReference type="PANTHER" id="PTHR24346">
    <property type="entry name" value="MAP/MICROTUBULE AFFINITY-REGULATING KINASE"/>
    <property type="match status" value="1"/>
</dbReference>
<dbReference type="GO" id="GO:0007283">
    <property type="term" value="P:spermatogenesis"/>
    <property type="evidence" value="ECO:0007669"/>
    <property type="project" value="UniProtKB-KW"/>
</dbReference>
<dbReference type="GO" id="GO:0000226">
    <property type="term" value="P:microtubule cytoskeleton organization"/>
    <property type="evidence" value="ECO:0007669"/>
    <property type="project" value="TreeGrafter"/>
</dbReference>
<name>A0AAQ4D6B1_AMBAM</name>
<evidence type="ECO:0000313" key="12">
    <source>
        <dbReference type="EMBL" id="KAK8758001.1"/>
    </source>
</evidence>
<dbReference type="GO" id="GO:0035556">
    <property type="term" value="P:intracellular signal transduction"/>
    <property type="evidence" value="ECO:0007669"/>
    <property type="project" value="TreeGrafter"/>
</dbReference>
<accession>A0AAQ4D6B1</accession>
<sequence length="311" mass="35365">MSSGARELPARSVSSAQCLIREGYTVGRTIGEGSYCRVKSRKRTLRLDSPLNSNVCGAATRREISKGQDRYAVKIIAKNQTSSDFVNRFLPRELDILPRIEHPNIVKVYRILQAREKVFIIMELAEHGDLLDHIRNHGRINEERARRYFGQLASALNYLHGKNIAHRDLKCENVLLKDENTVKLTDFGFSRFCHDPNGKRVLSSTYCGSAAYASPEVLQGIPYNPKMYDVWSLGCILFIMVTGTMPFDDTNIKTQIRLQMHRDVRFPPNYSISSSCKSLIRHMLEPDIVKRATLKQVLRHAWLEEGVAVGS</sequence>
<dbReference type="Pfam" id="PF00069">
    <property type="entry name" value="Pkinase"/>
    <property type="match status" value="1"/>
</dbReference>
<keyword evidence="7" id="KW-0067">ATP-binding</keyword>
<protein>
    <recommendedName>
        <fullName evidence="11">Protein kinase domain-containing protein</fullName>
    </recommendedName>
</protein>
<keyword evidence="5" id="KW-0547">Nucleotide-binding</keyword>
<evidence type="ECO:0000256" key="5">
    <source>
        <dbReference type="ARBA" id="ARBA00022741"/>
    </source>
</evidence>